<dbReference type="PANTHER" id="PTHR45786">
    <property type="entry name" value="DNA BINDING PROTEIN-LIKE"/>
    <property type="match status" value="1"/>
</dbReference>
<keyword evidence="1" id="KW-0812">Transmembrane</keyword>
<name>A0AAF0WX30_DAUCS</name>
<evidence type="ECO:0000313" key="2">
    <source>
        <dbReference type="EMBL" id="WOG95590.1"/>
    </source>
</evidence>
<reference evidence="2" key="2">
    <citation type="submission" date="2022-03" db="EMBL/GenBank/DDBJ databases">
        <title>Draft title - Genomic analysis of global carrot germplasm unveils the trajectory of domestication and the origin of high carotenoid orange carrot.</title>
        <authorList>
            <person name="Iorizzo M."/>
            <person name="Ellison S."/>
            <person name="Senalik D."/>
            <person name="Macko-Podgorni A."/>
            <person name="Grzebelus D."/>
            <person name="Bostan H."/>
            <person name="Rolling W."/>
            <person name="Curaba J."/>
            <person name="Simon P."/>
        </authorList>
    </citation>
    <scope>NUCLEOTIDE SEQUENCE</scope>
    <source>
        <tissue evidence="2">Leaf</tissue>
    </source>
</reference>
<evidence type="ECO:0000256" key="1">
    <source>
        <dbReference type="SAM" id="Phobius"/>
    </source>
</evidence>
<dbReference type="PANTHER" id="PTHR45786:SF74">
    <property type="entry name" value="ATP-DEPENDENT DNA HELICASE"/>
    <property type="match status" value="1"/>
</dbReference>
<keyword evidence="1" id="KW-1133">Transmembrane helix</keyword>
<sequence length="211" mass="24285">MRCCLRESWLVILRIRFLFLFSPKISLVLSLHLLVELTVKLPEYSIVQDPEFSDEFGSDYLVGYSSTDENYNPSMDVESESDVVEQRQLKASKVIPKEYVSLGSPECICSKCNARLWKVERTNKNVTKGILLFSICCKKGDLRLPPTPPTPEYLLQLYNNKETAADFQRSIWLYNIMFSFTSTGGNVDNSIHNGRGPYIYRLNGQNHHVFR</sequence>
<reference evidence="2" key="1">
    <citation type="journal article" date="2016" name="Nat. Genet.">
        <title>A high-quality carrot genome assembly provides new insights into carotenoid accumulation and asterid genome evolution.</title>
        <authorList>
            <person name="Iorizzo M."/>
            <person name="Ellison S."/>
            <person name="Senalik D."/>
            <person name="Zeng P."/>
            <person name="Satapoomin P."/>
            <person name="Huang J."/>
            <person name="Bowman M."/>
            <person name="Iovene M."/>
            <person name="Sanseverino W."/>
            <person name="Cavagnaro P."/>
            <person name="Yildiz M."/>
            <person name="Macko-Podgorni A."/>
            <person name="Moranska E."/>
            <person name="Grzebelus E."/>
            <person name="Grzebelus D."/>
            <person name="Ashrafi H."/>
            <person name="Zheng Z."/>
            <person name="Cheng S."/>
            <person name="Spooner D."/>
            <person name="Van Deynze A."/>
            <person name="Simon P."/>
        </authorList>
    </citation>
    <scope>NUCLEOTIDE SEQUENCE</scope>
    <source>
        <tissue evidence="2">Leaf</tissue>
    </source>
</reference>
<organism evidence="2 3">
    <name type="scientific">Daucus carota subsp. sativus</name>
    <name type="common">Carrot</name>
    <dbReference type="NCBI Taxonomy" id="79200"/>
    <lineage>
        <taxon>Eukaryota</taxon>
        <taxon>Viridiplantae</taxon>
        <taxon>Streptophyta</taxon>
        <taxon>Embryophyta</taxon>
        <taxon>Tracheophyta</taxon>
        <taxon>Spermatophyta</taxon>
        <taxon>Magnoliopsida</taxon>
        <taxon>eudicotyledons</taxon>
        <taxon>Gunneridae</taxon>
        <taxon>Pentapetalae</taxon>
        <taxon>asterids</taxon>
        <taxon>campanulids</taxon>
        <taxon>Apiales</taxon>
        <taxon>Apiaceae</taxon>
        <taxon>Apioideae</taxon>
        <taxon>Scandiceae</taxon>
        <taxon>Daucinae</taxon>
        <taxon>Daucus</taxon>
        <taxon>Daucus sect. Daucus</taxon>
    </lineage>
</organism>
<dbReference type="KEGG" id="dcr:108217910"/>
<gene>
    <name evidence="2" type="ORF">DCAR_0414915</name>
</gene>
<evidence type="ECO:0000313" key="3">
    <source>
        <dbReference type="Proteomes" id="UP000077755"/>
    </source>
</evidence>
<dbReference type="EMBL" id="CP093346">
    <property type="protein sequence ID" value="WOG95590.1"/>
    <property type="molecule type" value="Genomic_DNA"/>
</dbReference>
<keyword evidence="3" id="KW-1185">Reference proteome</keyword>
<accession>A0AAF0WX30</accession>
<dbReference type="AlphaFoldDB" id="A0AAF0WX30"/>
<protein>
    <submittedName>
        <fullName evidence="2">Uncharacterized protein</fullName>
    </submittedName>
</protein>
<feature type="transmembrane region" description="Helical" evidence="1">
    <location>
        <begin position="12"/>
        <end position="35"/>
    </location>
</feature>
<keyword evidence="1" id="KW-0472">Membrane</keyword>
<proteinExistence type="predicted"/>
<dbReference type="Proteomes" id="UP000077755">
    <property type="component" value="Chromosome 4"/>
</dbReference>